<dbReference type="InParanoid" id="A0A409WXB1"/>
<name>A0A409WXB1_9AGAR</name>
<sequence>MAPLIKKSPKQIAFLQDMGRQFGFARNENCEQEFLEQVFGIWSSHWGAVGINTGLARSLETDIRWYSALLPAFPQKRHWTVCLAMYRAYFLAVNRSFLFTFVTHIIFEQLRRSKRSNLNLQMITGSDIAIDSTSDDQGAETEKEDD</sequence>
<reference evidence="1 2" key="1">
    <citation type="journal article" date="2018" name="Evol. Lett.">
        <title>Horizontal gene cluster transfer increased hallucinogenic mushroom diversity.</title>
        <authorList>
            <person name="Reynolds H.T."/>
            <person name="Vijayakumar V."/>
            <person name="Gluck-Thaler E."/>
            <person name="Korotkin H.B."/>
            <person name="Matheny P.B."/>
            <person name="Slot J.C."/>
        </authorList>
    </citation>
    <scope>NUCLEOTIDE SEQUENCE [LARGE SCALE GENOMIC DNA]</scope>
    <source>
        <strain evidence="1 2">SRW20</strain>
    </source>
</reference>
<dbReference type="Proteomes" id="UP000284706">
    <property type="component" value="Unassembled WGS sequence"/>
</dbReference>
<protein>
    <submittedName>
        <fullName evidence="1">Uncharacterized protein</fullName>
    </submittedName>
</protein>
<accession>A0A409WXB1</accession>
<evidence type="ECO:0000313" key="2">
    <source>
        <dbReference type="Proteomes" id="UP000284706"/>
    </source>
</evidence>
<evidence type="ECO:0000313" key="1">
    <source>
        <dbReference type="EMBL" id="PPQ83119.1"/>
    </source>
</evidence>
<gene>
    <name evidence="1" type="ORF">CVT26_008774</name>
</gene>
<dbReference type="AlphaFoldDB" id="A0A409WXB1"/>
<proteinExistence type="predicted"/>
<dbReference type="EMBL" id="NHYE01004655">
    <property type="protein sequence ID" value="PPQ83119.1"/>
    <property type="molecule type" value="Genomic_DNA"/>
</dbReference>
<comment type="caution">
    <text evidence="1">The sequence shown here is derived from an EMBL/GenBank/DDBJ whole genome shotgun (WGS) entry which is preliminary data.</text>
</comment>
<organism evidence="1 2">
    <name type="scientific">Gymnopilus dilepis</name>
    <dbReference type="NCBI Taxonomy" id="231916"/>
    <lineage>
        <taxon>Eukaryota</taxon>
        <taxon>Fungi</taxon>
        <taxon>Dikarya</taxon>
        <taxon>Basidiomycota</taxon>
        <taxon>Agaricomycotina</taxon>
        <taxon>Agaricomycetes</taxon>
        <taxon>Agaricomycetidae</taxon>
        <taxon>Agaricales</taxon>
        <taxon>Agaricineae</taxon>
        <taxon>Hymenogastraceae</taxon>
        <taxon>Gymnopilus</taxon>
    </lineage>
</organism>
<keyword evidence="2" id="KW-1185">Reference proteome</keyword>